<protein>
    <submittedName>
        <fullName evidence="1">Uncharacterized protein</fullName>
    </submittedName>
</protein>
<dbReference type="STRING" id="1122159.SAMN02745246_01427"/>
<dbReference type="EMBL" id="QOVL01000005">
    <property type="protein sequence ID" value="RXG32067.1"/>
    <property type="molecule type" value="Genomic_DNA"/>
</dbReference>
<accession>A0A4Q0PNI5</accession>
<dbReference type="AlphaFoldDB" id="A0A4Q0PNI5"/>
<name>A0A4Q0PNI5_9FLAO</name>
<organism evidence="1 2">
    <name type="scientific">Leeuwenhoekiella marinoflava</name>
    <dbReference type="NCBI Taxonomy" id="988"/>
    <lineage>
        <taxon>Bacteria</taxon>
        <taxon>Pseudomonadati</taxon>
        <taxon>Bacteroidota</taxon>
        <taxon>Flavobacteriia</taxon>
        <taxon>Flavobacteriales</taxon>
        <taxon>Flavobacteriaceae</taxon>
        <taxon>Leeuwenhoekiella</taxon>
    </lineage>
</organism>
<comment type="caution">
    <text evidence="1">The sequence shown here is derived from an EMBL/GenBank/DDBJ whole genome shotgun (WGS) entry which is preliminary data.</text>
</comment>
<evidence type="ECO:0000313" key="1">
    <source>
        <dbReference type="EMBL" id="RXG32067.1"/>
    </source>
</evidence>
<dbReference type="RefSeq" id="WP_073098539.1">
    <property type="nucleotide sequence ID" value="NZ_QOVL01000005.1"/>
</dbReference>
<reference evidence="1 2" key="1">
    <citation type="submission" date="2018-07" db="EMBL/GenBank/DDBJ databases">
        <title>Leeuwenhoekiella genomics.</title>
        <authorList>
            <person name="Tahon G."/>
            <person name="Willems A."/>
        </authorList>
    </citation>
    <scope>NUCLEOTIDE SEQUENCE [LARGE SCALE GENOMIC DNA]</scope>
    <source>
        <strain evidence="1 2">LMG 1345</strain>
    </source>
</reference>
<evidence type="ECO:0000313" key="2">
    <source>
        <dbReference type="Proteomes" id="UP000290608"/>
    </source>
</evidence>
<proteinExistence type="predicted"/>
<sequence>MAIGTDVITGFTANSVFEDVKLNIACNRICTLIDQENGPILSAFAFSGDASRIYQGLDPLGDVGAITFKTSHLTNVRIVLNQFVSKLGVTDLEAYKTRILFKMSGYRFEVIYSDTVVPGIDVNGVPCEDFNPEGGGGGLE</sequence>
<gene>
    <name evidence="1" type="ORF">DSL99_1372</name>
</gene>
<dbReference type="Proteomes" id="UP000290608">
    <property type="component" value="Unassembled WGS sequence"/>
</dbReference>